<keyword evidence="1 3" id="KW-0547">Nucleotide-binding</keyword>
<dbReference type="InterPro" id="IPR003960">
    <property type="entry name" value="ATPase_AAA_CS"/>
</dbReference>
<comment type="caution">
    <text evidence="7">The sequence shown here is derived from an EMBL/GenBank/DDBJ whole genome shotgun (WGS) entry which is preliminary data.</text>
</comment>
<proteinExistence type="inferred from homology"/>
<dbReference type="FunFam" id="3.40.50.300:FF:000595">
    <property type="entry name" value="ATPase family AAA domain-containing protein 3"/>
    <property type="match status" value="1"/>
</dbReference>
<dbReference type="Pfam" id="PF12037">
    <property type="entry name" value="ATAD3_N"/>
    <property type="match status" value="2"/>
</dbReference>
<dbReference type="SUPFAM" id="SSF52540">
    <property type="entry name" value="P-loop containing nucleoside triphosphate hydrolases"/>
    <property type="match status" value="1"/>
</dbReference>
<dbReference type="Proteomes" id="UP000593564">
    <property type="component" value="Unassembled WGS sequence"/>
</dbReference>
<feature type="transmembrane region" description="Helical" evidence="5">
    <location>
        <begin position="29"/>
        <end position="47"/>
    </location>
</feature>
<evidence type="ECO:0000313" key="8">
    <source>
        <dbReference type="Proteomes" id="UP000593564"/>
    </source>
</evidence>
<dbReference type="Pfam" id="PF00004">
    <property type="entry name" value="AAA"/>
    <property type="match status" value="1"/>
</dbReference>
<dbReference type="GO" id="GO:0008270">
    <property type="term" value="F:zinc ion binding"/>
    <property type="evidence" value="ECO:0007669"/>
    <property type="project" value="TreeGrafter"/>
</dbReference>
<keyword evidence="8" id="KW-1185">Reference proteome</keyword>
<dbReference type="GO" id="GO:0005524">
    <property type="term" value="F:ATP binding"/>
    <property type="evidence" value="ECO:0007669"/>
    <property type="project" value="UniProtKB-KW"/>
</dbReference>
<dbReference type="PROSITE" id="PS00674">
    <property type="entry name" value="AAA"/>
    <property type="match status" value="1"/>
</dbReference>
<keyword evidence="5" id="KW-0812">Transmembrane</keyword>
<organism evidence="7 8">
    <name type="scientific">Camellia sinensis</name>
    <name type="common">Tea plant</name>
    <name type="synonym">Thea sinensis</name>
    <dbReference type="NCBI Taxonomy" id="4442"/>
    <lineage>
        <taxon>Eukaryota</taxon>
        <taxon>Viridiplantae</taxon>
        <taxon>Streptophyta</taxon>
        <taxon>Embryophyta</taxon>
        <taxon>Tracheophyta</taxon>
        <taxon>Spermatophyta</taxon>
        <taxon>Magnoliopsida</taxon>
        <taxon>eudicotyledons</taxon>
        <taxon>Gunneridae</taxon>
        <taxon>Pentapetalae</taxon>
        <taxon>asterids</taxon>
        <taxon>Ericales</taxon>
        <taxon>Theaceae</taxon>
        <taxon>Camellia</taxon>
    </lineage>
</organism>
<name>A0A7J7I7R4_CAMSI</name>
<accession>A0A7J7I7R4</accession>
<reference evidence="7 8" key="2">
    <citation type="submission" date="2020-07" db="EMBL/GenBank/DDBJ databases">
        <title>Genome assembly of wild tea tree DASZ reveals pedigree and selection history of tea varieties.</title>
        <authorList>
            <person name="Zhang W."/>
        </authorList>
    </citation>
    <scope>NUCLEOTIDE SEQUENCE [LARGE SCALE GENOMIC DNA]</scope>
    <source>
        <strain evidence="8">cv. G240</strain>
        <tissue evidence="7">Leaf</tissue>
    </source>
</reference>
<keyword evidence="2 3" id="KW-0067">ATP-binding</keyword>
<keyword evidence="5" id="KW-1133">Transmembrane helix</keyword>
<dbReference type="PANTHER" id="PTHR23075">
    <property type="entry name" value="PUTATIVE ATP-ASE"/>
    <property type="match status" value="1"/>
</dbReference>
<dbReference type="GO" id="GO:0007005">
    <property type="term" value="P:mitochondrion organization"/>
    <property type="evidence" value="ECO:0007669"/>
    <property type="project" value="TreeGrafter"/>
</dbReference>
<dbReference type="EMBL" id="JACBKZ010000001">
    <property type="protein sequence ID" value="KAF5961060.1"/>
    <property type="molecule type" value="Genomic_DNA"/>
</dbReference>
<feature type="domain" description="AAA+ ATPase" evidence="6">
    <location>
        <begin position="389"/>
        <end position="522"/>
    </location>
</feature>
<protein>
    <recommendedName>
        <fullName evidence="6">AAA+ ATPase domain-containing protein</fullName>
    </recommendedName>
</protein>
<evidence type="ECO:0000256" key="2">
    <source>
        <dbReference type="ARBA" id="ARBA00022840"/>
    </source>
</evidence>
<comment type="similarity">
    <text evidence="3">Belongs to the AAA ATPase family.</text>
</comment>
<dbReference type="InterPro" id="IPR003959">
    <property type="entry name" value="ATPase_AAA_core"/>
</dbReference>
<dbReference type="Gene3D" id="3.40.50.300">
    <property type="entry name" value="P-loop containing nucleotide triphosphate hydrolases"/>
    <property type="match status" value="1"/>
</dbReference>
<dbReference type="GO" id="GO:0016887">
    <property type="term" value="F:ATP hydrolysis activity"/>
    <property type="evidence" value="ECO:0007669"/>
    <property type="project" value="InterPro"/>
</dbReference>
<dbReference type="InterPro" id="IPR003593">
    <property type="entry name" value="AAA+_ATPase"/>
</dbReference>
<dbReference type="InterPro" id="IPR021911">
    <property type="entry name" value="ATAD3_N"/>
</dbReference>
<evidence type="ECO:0000256" key="5">
    <source>
        <dbReference type="SAM" id="Phobius"/>
    </source>
</evidence>
<dbReference type="GO" id="GO:0005739">
    <property type="term" value="C:mitochondrion"/>
    <property type="evidence" value="ECO:0007669"/>
    <property type="project" value="TreeGrafter"/>
</dbReference>
<evidence type="ECO:0000256" key="4">
    <source>
        <dbReference type="SAM" id="MobiDB-lite"/>
    </source>
</evidence>
<gene>
    <name evidence="7" type="ORF">HYC85_002269</name>
</gene>
<evidence type="ECO:0000313" key="7">
    <source>
        <dbReference type="EMBL" id="KAF5961060.1"/>
    </source>
</evidence>
<evidence type="ECO:0000256" key="1">
    <source>
        <dbReference type="ARBA" id="ARBA00022741"/>
    </source>
</evidence>
<reference evidence="8" key="1">
    <citation type="journal article" date="2020" name="Nat. Commun.">
        <title>Genome assembly of wild tea tree DASZ reveals pedigree and selection history of tea varieties.</title>
        <authorList>
            <person name="Zhang W."/>
            <person name="Zhang Y."/>
            <person name="Qiu H."/>
            <person name="Guo Y."/>
            <person name="Wan H."/>
            <person name="Zhang X."/>
            <person name="Scossa F."/>
            <person name="Alseekh S."/>
            <person name="Zhang Q."/>
            <person name="Wang P."/>
            <person name="Xu L."/>
            <person name="Schmidt M.H."/>
            <person name="Jia X."/>
            <person name="Li D."/>
            <person name="Zhu A."/>
            <person name="Guo F."/>
            <person name="Chen W."/>
            <person name="Ni D."/>
            <person name="Usadel B."/>
            <person name="Fernie A.R."/>
            <person name="Wen W."/>
        </authorList>
    </citation>
    <scope>NUCLEOTIDE SEQUENCE [LARGE SCALE GENOMIC DNA]</scope>
    <source>
        <strain evidence="8">cv. G240</strain>
    </source>
</reference>
<dbReference type="InterPro" id="IPR027417">
    <property type="entry name" value="P-loop_NTPase"/>
</dbReference>
<evidence type="ECO:0000259" key="6">
    <source>
        <dbReference type="SMART" id="SM00382"/>
    </source>
</evidence>
<sequence length="634" mass="72160">MMMAQSEDEKRKQTKVIKTHVLIPVNKEMAHAVILICLLLLQLCLHWQDKQRKMAEEQRNLVQQQSQAKAQMMRYEDELARKRMQTDHEAQRRHNAELVRMQEESSTRKEQARRATEEQIQAQQRQTEKERAEIERETIRVKAMAEAEGRAHEAKLTEDHNRRMLIERINGEREKWLAAINTTFSHIEGGFRVLLTDRSKLIMTVGGVTALAAGVYTTRHQGGATVYTKKNKTRYLKLSYKALYSSLHKSSLLKSPQSPKNAIRERPLESSFLETDRQRNESILVCRLDYTLVMLTFMLLREGARVTWGYINRILGQPSLIRESSIAKFPWSGIVSRGAKKMLNYSTAAGTVTAESKKKFGNVVLHPSLQRRIEQLARATSNTKSHEAPFRNMLFYGPPGTGKTMVAREIAQKSGLDYAMMTGGDVAPLGPQAVTKIHEIFDWAKKSKKGLLLFIDEADAFLCERNSTHMSEAQRSALNALLFRTGDQSRDVVLVLATNRPGDLDSAITDRIDEVIEFPLPREEERFKLLKLYLNKYLSSEDNNSESKWGSLFKKSTQKITIEDLSDDVIREAAKKTEGFSGREIAKLMASVQAAVYGRPDCVLDSELFKEIVDYKVAEHQQRIKLASEGGQSA</sequence>
<evidence type="ECO:0000256" key="3">
    <source>
        <dbReference type="RuleBase" id="RU003651"/>
    </source>
</evidence>
<feature type="compositionally biased region" description="Basic and acidic residues" evidence="4">
    <location>
        <begin position="82"/>
        <end position="117"/>
    </location>
</feature>
<dbReference type="SMART" id="SM00382">
    <property type="entry name" value="AAA"/>
    <property type="match status" value="1"/>
</dbReference>
<feature type="region of interest" description="Disordered" evidence="4">
    <location>
        <begin position="82"/>
        <end position="133"/>
    </location>
</feature>
<keyword evidence="5" id="KW-0472">Membrane</keyword>
<dbReference type="AlphaFoldDB" id="A0A7J7I7R4"/>
<dbReference type="PANTHER" id="PTHR23075:SF13">
    <property type="entry name" value="AAA-TYPE ATPASE FAMILY PROTEIN"/>
    <property type="match status" value="1"/>
</dbReference>